<evidence type="ECO:0000313" key="7">
    <source>
        <dbReference type="EMBL" id="KAH7325937.1"/>
    </source>
</evidence>
<dbReference type="Gene3D" id="3.80.20.20">
    <property type="entry name" value="Receptor L-domain"/>
    <property type="match status" value="1"/>
</dbReference>
<keyword evidence="2" id="KW-0134">Cell wall</keyword>
<dbReference type="PANTHER" id="PTHR31018">
    <property type="entry name" value="SPORULATION-SPECIFIC PROTEIN-RELATED"/>
    <property type="match status" value="1"/>
</dbReference>
<name>A0A8K0WVY7_9HYPO</name>
<dbReference type="GO" id="GO:0009277">
    <property type="term" value="C:fungal-type cell wall"/>
    <property type="evidence" value="ECO:0007669"/>
    <property type="project" value="TreeGrafter"/>
</dbReference>
<proteinExistence type="predicted"/>
<reference evidence="7" key="1">
    <citation type="journal article" date="2021" name="Nat. Commun.">
        <title>Genetic determinants of endophytism in the Arabidopsis root mycobiome.</title>
        <authorList>
            <person name="Mesny F."/>
            <person name="Miyauchi S."/>
            <person name="Thiergart T."/>
            <person name="Pickel B."/>
            <person name="Atanasova L."/>
            <person name="Karlsson M."/>
            <person name="Huettel B."/>
            <person name="Barry K.W."/>
            <person name="Haridas S."/>
            <person name="Chen C."/>
            <person name="Bauer D."/>
            <person name="Andreopoulos W."/>
            <person name="Pangilinan J."/>
            <person name="LaButti K."/>
            <person name="Riley R."/>
            <person name="Lipzen A."/>
            <person name="Clum A."/>
            <person name="Drula E."/>
            <person name="Henrissat B."/>
            <person name="Kohler A."/>
            <person name="Grigoriev I.V."/>
            <person name="Martin F.M."/>
            <person name="Hacquard S."/>
        </authorList>
    </citation>
    <scope>NUCLEOTIDE SEQUENCE</scope>
    <source>
        <strain evidence="7">MPI-CAGE-CH-0235</strain>
    </source>
</reference>
<protein>
    <recommendedName>
        <fullName evidence="9">Receptor L-domain domain-containing protein</fullName>
    </recommendedName>
</protein>
<dbReference type="InterPro" id="IPR036941">
    <property type="entry name" value="Rcpt_L-dom_sf"/>
</dbReference>
<dbReference type="GO" id="GO:0009986">
    <property type="term" value="C:cell surface"/>
    <property type="evidence" value="ECO:0007669"/>
    <property type="project" value="TreeGrafter"/>
</dbReference>
<comment type="subcellular location">
    <subcellularLocation>
        <location evidence="1">Secreted</location>
        <location evidence="1">Cell wall</location>
    </subcellularLocation>
</comment>
<dbReference type="Proteomes" id="UP000813444">
    <property type="component" value="Unassembled WGS sequence"/>
</dbReference>
<keyword evidence="3" id="KW-0964">Secreted</keyword>
<evidence type="ECO:0000256" key="6">
    <source>
        <dbReference type="SAM" id="MobiDB-lite"/>
    </source>
</evidence>
<feature type="region of interest" description="Disordered" evidence="6">
    <location>
        <begin position="346"/>
        <end position="378"/>
    </location>
</feature>
<dbReference type="GO" id="GO:0031505">
    <property type="term" value="P:fungal-type cell wall organization"/>
    <property type="evidence" value="ECO:0007669"/>
    <property type="project" value="TreeGrafter"/>
</dbReference>
<dbReference type="EMBL" id="JAGPNK010000002">
    <property type="protein sequence ID" value="KAH7325937.1"/>
    <property type="molecule type" value="Genomic_DNA"/>
</dbReference>
<sequence>MRFNQYIPAVVALSASAVSAQRNRCNDDITITQANAGQVIDCERVRGDIIIDSDVTGDLQINGPEEITGSLNATGASGLLSISSSTIRIIGGSLDIVDVPVNNVQLTALRSVDTINLLRLNSLTGLTFGDSGSFEASNVEIVDTFINDLSGLRLTNVEVLTITNNQGLRTFNSELVNVTGVMALTGNGDDNLTVSMPDLRFVSDLRVSNVASFDAPSLRTAGSIRFNTNPSLESFRARNLTNVEDSLTFINNNALTNVSFPALTAIRGDLTVQNNTDFTELTGFPRLARVSSVLLFGTFEEVELPALEQVSGSVTVTSTTDISEFCNPFDEYKSSNVIQGEMSCTSNNEDALEGGGGGEDLRGDGNGDSSNDDDDDNAAGMVQVSSAVFAVALGAGLLQLL</sequence>
<keyword evidence="8" id="KW-1185">Reference proteome</keyword>
<evidence type="ECO:0008006" key="9">
    <source>
        <dbReference type="Google" id="ProtNLM"/>
    </source>
</evidence>
<evidence type="ECO:0000313" key="8">
    <source>
        <dbReference type="Proteomes" id="UP000813444"/>
    </source>
</evidence>
<evidence type="ECO:0000256" key="5">
    <source>
        <dbReference type="ARBA" id="ARBA00023180"/>
    </source>
</evidence>
<evidence type="ECO:0000256" key="2">
    <source>
        <dbReference type="ARBA" id="ARBA00022512"/>
    </source>
</evidence>
<dbReference type="InterPro" id="IPR051648">
    <property type="entry name" value="CWI-Assembly_Regulator"/>
</dbReference>
<dbReference type="SUPFAM" id="SSF52058">
    <property type="entry name" value="L domain-like"/>
    <property type="match status" value="1"/>
</dbReference>
<keyword evidence="4" id="KW-0732">Signal</keyword>
<keyword evidence="5" id="KW-0325">Glycoprotein</keyword>
<comment type="caution">
    <text evidence="7">The sequence shown here is derived from an EMBL/GenBank/DDBJ whole genome shotgun (WGS) entry which is preliminary data.</text>
</comment>
<dbReference type="GO" id="GO:0005886">
    <property type="term" value="C:plasma membrane"/>
    <property type="evidence" value="ECO:0007669"/>
    <property type="project" value="TreeGrafter"/>
</dbReference>
<evidence type="ECO:0000256" key="3">
    <source>
        <dbReference type="ARBA" id="ARBA00022525"/>
    </source>
</evidence>
<dbReference type="PANTHER" id="PTHR31018:SF3">
    <property type="entry name" value="RECEPTOR PROTEIN-TYROSINE KINASE"/>
    <property type="match status" value="1"/>
</dbReference>
<dbReference type="OrthoDB" id="536881at2759"/>
<organism evidence="7 8">
    <name type="scientific">Stachybotrys elegans</name>
    <dbReference type="NCBI Taxonomy" id="80388"/>
    <lineage>
        <taxon>Eukaryota</taxon>
        <taxon>Fungi</taxon>
        <taxon>Dikarya</taxon>
        <taxon>Ascomycota</taxon>
        <taxon>Pezizomycotina</taxon>
        <taxon>Sordariomycetes</taxon>
        <taxon>Hypocreomycetidae</taxon>
        <taxon>Hypocreales</taxon>
        <taxon>Stachybotryaceae</taxon>
        <taxon>Stachybotrys</taxon>
    </lineage>
</organism>
<evidence type="ECO:0000256" key="4">
    <source>
        <dbReference type="ARBA" id="ARBA00022729"/>
    </source>
</evidence>
<dbReference type="AlphaFoldDB" id="A0A8K0WVY7"/>
<evidence type="ECO:0000256" key="1">
    <source>
        <dbReference type="ARBA" id="ARBA00004191"/>
    </source>
</evidence>
<gene>
    <name evidence="7" type="ORF">B0I35DRAFT_474660</name>
</gene>
<accession>A0A8K0WVY7</accession>